<evidence type="ECO:0000256" key="5">
    <source>
        <dbReference type="ARBA" id="ARBA00022989"/>
    </source>
</evidence>
<evidence type="ECO:0000256" key="1">
    <source>
        <dbReference type="ARBA" id="ARBA00004651"/>
    </source>
</evidence>
<evidence type="ECO:0000256" key="11">
    <source>
        <dbReference type="SAM" id="Phobius"/>
    </source>
</evidence>
<evidence type="ECO:0000256" key="2">
    <source>
        <dbReference type="ARBA" id="ARBA00010663"/>
    </source>
</evidence>
<protein>
    <recommendedName>
        <fullName evidence="12">G-protein coupled receptors family 1 profile domain-containing protein</fullName>
    </recommendedName>
</protein>
<keyword evidence="4 11" id="KW-0812">Transmembrane</keyword>
<accession>A0A151IMV9</accession>
<dbReference type="CDD" id="cd00637">
    <property type="entry name" value="7tm_classA_rhodopsin-like"/>
    <property type="match status" value="1"/>
</dbReference>
<comment type="subcellular location">
    <subcellularLocation>
        <location evidence="1">Cell membrane</location>
        <topology evidence="1">Multi-pass membrane protein</topology>
    </subcellularLocation>
</comment>
<evidence type="ECO:0000313" key="13">
    <source>
        <dbReference type="EMBL" id="KYN06106.1"/>
    </source>
</evidence>
<evidence type="ECO:0000256" key="7">
    <source>
        <dbReference type="ARBA" id="ARBA00023136"/>
    </source>
</evidence>
<keyword evidence="9" id="KW-0325">Glycoprotein</keyword>
<feature type="transmembrane region" description="Helical" evidence="11">
    <location>
        <begin position="292"/>
        <end position="312"/>
    </location>
</feature>
<feature type="domain" description="G-protein coupled receptors family 1 profile" evidence="12">
    <location>
        <begin position="47"/>
        <end position="340"/>
    </location>
</feature>
<dbReference type="PRINTS" id="PR00237">
    <property type="entry name" value="GPCRRHODOPSN"/>
</dbReference>
<dbReference type="InterPro" id="IPR000276">
    <property type="entry name" value="GPCR_Rhodpsn"/>
</dbReference>
<dbReference type="AlphaFoldDB" id="A0A151IMV9"/>
<dbReference type="STRING" id="456900.A0A151IMV9"/>
<keyword evidence="7 11" id="KW-0472">Membrane</keyword>
<sequence length="466" mass="51444">MIGANLRFGIGAFGNVTANATKVFQCHPDSATEATVIFSLAGLGIGANIILMILILMKPHLRRWSEGLLFHQAMIDCTRSAILIPLGSSLLNCQPVKTCSLLETAFLLLVTVSIVSILTIVLNNTPVFPWNDVEIDITSSGLVESRQCVFFGIAMIWFASVTINLGPMFISGSLAANTEHSHNAPSCPLIHGPFRHYVLNALWISINIICLGLTFFHLRKLYKDFTTADVEAIRSSLVRTLRNVTEGHALTEDSDARNGTIPQRMSTIEDEYQNVRSYLKEVEREGVHKVKMFAIITITYVLFWGPLFFITLAHHPENSAGYEVTLYIAFIHASVNPLLFLLLHQGLRHGLSGMCSDCCERIARWILGSTATDSVQNVDIPLYEPPMDLPSPPDPPKATSTTSLVCNLTYMVLLQPPLLPTIKYLLLDHSCVVPPDAWSPISRRPSLLLPLPAELNDCQISPTNSE</sequence>
<dbReference type="GO" id="GO:0004930">
    <property type="term" value="F:G protein-coupled receptor activity"/>
    <property type="evidence" value="ECO:0007669"/>
    <property type="project" value="UniProtKB-KW"/>
</dbReference>
<dbReference type="Gene3D" id="1.20.1070.10">
    <property type="entry name" value="Rhodopsin 7-helix transmembrane proteins"/>
    <property type="match status" value="1"/>
</dbReference>
<dbReference type="GO" id="GO:0007189">
    <property type="term" value="P:adenylate cyclase-activating G protein-coupled receptor signaling pathway"/>
    <property type="evidence" value="ECO:0007669"/>
    <property type="project" value="TreeGrafter"/>
</dbReference>
<feature type="transmembrane region" description="Helical" evidence="11">
    <location>
        <begin position="149"/>
        <end position="176"/>
    </location>
</feature>
<organism evidence="13 14">
    <name type="scientific">Cyphomyrmex costatus</name>
    <dbReference type="NCBI Taxonomy" id="456900"/>
    <lineage>
        <taxon>Eukaryota</taxon>
        <taxon>Metazoa</taxon>
        <taxon>Ecdysozoa</taxon>
        <taxon>Arthropoda</taxon>
        <taxon>Hexapoda</taxon>
        <taxon>Insecta</taxon>
        <taxon>Pterygota</taxon>
        <taxon>Neoptera</taxon>
        <taxon>Endopterygota</taxon>
        <taxon>Hymenoptera</taxon>
        <taxon>Apocrita</taxon>
        <taxon>Aculeata</taxon>
        <taxon>Formicoidea</taxon>
        <taxon>Formicidae</taxon>
        <taxon>Myrmicinae</taxon>
        <taxon>Cyphomyrmex</taxon>
    </lineage>
</organism>
<dbReference type="PANTHER" id="PTHR24246">
    <property type="entry name" value="OLFACTORY RECEPTOR AND ADENOSINE RECEPTOR"/>
    <property type="match status" value="1"/>
</dbReference>
<dbReference type="GO" id="GO:0005886">
    <property type="term" value="C:plasma membrane"/>
    <property type="evidence" value="ECO:0007669"/>
    <property type="project" value="UniProtKB-SubCell"/>
</dbReference>
<evidence type="ECO:0000259" key="12">
    <source>
        <dbReference type="PROSITE" id="PS50262"/>
    </source>
</evidence>
<keyword evidence="3" id="KW-1003">Cell membrane</keyword>
<feature type="transmembrane region" description="Helical" evidence="11">
    <location>
        <begin position="196"/>
        <end position="216"/>
    </location>
</feature>
<evidence type="ECO:0000313" key="14">
    <source>
        <dbReference type="Proteomes" id="UP000078542"/>
    </source>
</evidence>
<evidence type="ECO:0000256" key="9">
    <source>
        <dbReference type="ARBA" id="ARBA00023180"/>
    </source>
</evidence>
<feature type="transmembrane region" description="Helical" evidence="11">
    <location>
        <begin position="106"/>
        <end position="128"/>
    </location>
</feature>
<keyword evidence="6" id="KW-0297">G-protein coupled receptor</keyword>
<dbReference type="EMBL" id="KQ977047">
    <property type="protein sequence ID" value="KYN06106.1"/>
    <property type="molecule type" value="Genomic_DNA"/>
</dbReference>
<dbReference type="InterPro" id="IPR017452">
    <property type="entry name" value="GPCR_Rhodpsn_7TM"/>
</dbReference>
<reference evidence="13 14" key="1">
    <citation type="submission" date="2016-03" db="EMBL/GenBank/DDBJ databases">
        <title>Cyphomyrmex costatus WGS genome.</title>
        <authorList>
            <person name="Nygaard S."/>
            <person name="Hu H."/>
            <person name="Boomsma J."/>
            <person name="Zhang G."/>
        </authorList>
    </citation>
    <scope>NUCLEOTIDE SEQUENCE [LARGE SCALE GENOMIC DNA]</scope>
    <source>
        <strain evidence="13">MS0001</strain>
        <tissue evidence="13">Whole body</tissue>
    </source>
</reference>
<gene>
    <name evidence="13" type="ORF">ALC62_02968</name>
</gene>
<evidence type="ECO:0000256" key="8">
    <source>
        <dbReference type="ARBA" id="ARBA00023170"/>
    </source>
</evidence>
<keyword evidence="5 11" id="KW-1133">Transmembrane helix</keyword>
<evidence type="ECO:0000256" key="10">
    <source>
        <dbReference type="ARBA" id="ARBA00023224"/>
    </source>
</evidence>
<keyword evidence="10" id="KW-0807">Transducer</keyword>
<evidence type="ECO:0000256" key="3">
    <source>
        <dbReference type="ARBA" id="ARBA00022475"/>
    </source>
</evidence>
<dbReference type="SUPFAM" id="SSF81321">
    <property type="entry name" value="Family A G protein-coupled receptor-like"/>
    <property type="match status" value="1"/>
</dbReference>
<keyword evidence="14" id="KW-1185">Reference proteome</keyword>
<evidence type="ECO:0000256" key="4">
    <source>
        <dbReference type="ARBA" id="ARBA00022692"/>
    </source>
</evidence>
<feature type="transmembrane region" description="Helical" evidence="11">
    <location>
        <begin position="36"/>
        <end position="56"/>
    </location>
</feature>
<name>A0A151IMV9_9HYME</name>
<dbReference type="GO" id="GO:0001973">
    <property type="term" value="P:G protein-coupled adenosine receptor signaling pathway"/>
    <property type="evidence" value="ECO:0007669"/>
    <property type="project" value="TreeGrafter"/>
</dbReference>
<proteinExistence type="inferred from homology"/>
<feature type="transmembrane region" description="Helical" evidence="11">
    <location>
        <begin position="324"/>
        <end position="343"/>
    </location>
</feature>
<dbReference type="Proteomes" id="UP000078542">
    <property type="component" value="Unassembled WGS sequence"/>
</dbReference>
<keyword evidence="8" id="KW-0675">Receptor</keyword>
<evidence type="ECO:0000256" key="6">
    <source>
        <dbReference type="ARBA" id="ARBA00023040"/>
    </source>
</evidence>
<comment type="similarity">
    <text evidence="2">Belongs to the G-protein coupled receptor 1 family.</text>
</comment>
<dbReference type="PANTHER" id="PTHR24246:SF27">
    <property type="entry name" value="ADENOSINE RECEPTOR, ISOFORM A"/>
    <property type="match status" value="1"/>
</dbReference>
<dbReference type="PROSITE" id="PS50262">
    <property type="entry name" value="G_PROTEIN_RECEP_F1_2"/>
    <property type="match status" value="1"/>
</dbReference>